<keyword evidence="2" id="KW-1185">Reference proteome</keyword>
<organism evidence="1 2">
    <name type="scientific">Parelaphostrongylus tenuis</name>
    <name type="common">Meningeal worm</name>
    <dbReference type="NCBI Taxonomy" id="148309"/>
    <lineage>
        <taxon>Eukaryota</taxon>
        <taxon>Metazoa</taxon>
        <taxon>Ecdysozoa</taxon>
        <taxon>Nematoda</taxon>
        <taxon>Chromadorea</taxon>
        <taxon>Rhabditida</taxon>
        <taxon>Rhabditina</taxon>
        <taxon>Rhabditomorpha</taxon>
        <taxon>Strongyloidea</taxon>
        <taxon>Metastrongylidae</taxon>
        <taxon>Parelaphostrongylus</taxon>
    </lineage>
</organism>
<proteinExistence type="predicted"/>
<comment type="caution">
    <text evidence="1">The sequence shown here is derived from an EMBL/GenBank/DDBJ whole genome shotgun (WGS) entry which is preliminary data.</text>
</comment>
<gene>
    <name evidence="1" type="ORF">KIN20_034674</name>
</gene>
<dbReference type="Proteomes" id="UP001196413">
    <property type="component" value="Unassembled WGS sequence"/>
</dbReference>
<name>A0AAD5WK83_PARTN</name>
<evidence type="ECO:0000313" key="2">
    <source>
        <dbReference type="Proteomes" id="UP001196413"/>
    </source>
</evidence>
<accession>A0AAD5WK83</accession>
<sequence length="66" mass="7538">MLKPLAKMTTTTCDGCERMKLMEEVLQTAQCLLMAAKCAEAMIDWLGPVLRHRVSECSHLIQRRMD</sequence>
<dbReference type="AlphaFoldDB" id="A0AAD5WK83"/>
<reference evidence="1" key="1">
    <citation type="submission" date="2021-06" db="EMBL/GenBank/DDBJ databases">
        <title>Parelaphostrongylus tenuis whole genome reference sequence.</title>
        <authorList>
            <person name="Garwood T.J."/>
            <person name="Larsen P.A."/>
            <person name="Fountain-Jones N.M."/>
            <person name="Garbe J.R."/>
            <person name="Macchietto M.G."/>
            <person name="Kania S.A."/>
            <person name="Gerhold R.W."/>
            <person name="Richards J.E."/>
            <person name="Wolf T.M."/>
        </authorList>
    </citation>
    <scope>NUCLEOTIDE SEQUENCE</scope>
    <source>
        <strain evidence="1">MNPRO001-30</strain>
        <tissue evidence="1">Meninges</tissue>
    </source>
</reference>
<dbReference type="EMBL" id="JAHQIW010007152">
    <property type="protein sequence ID" value="KAJ1372503.1"/>
    <property type="molecule type" value="Genomic_DNA"/>
</dbReference>
<protein>
    <submittedName>
        <fullName evidence="1">Uncharacterized protein</fullName>
    </submittedName>
</protein>
<evidence type="ECO:0000313" key="1">
    <source>
        <dbReference type="EMBL" id="KAJ1372503.1"/>
    </source>
</evidence>